<dbReference type="PANTHER" id="PTHR33119:SF1">
    <property type="entry name" value="FE2OG DIOXYGENASE DOMAIN-CONTAINING PROTEIN"/>
    <property type="match status" value="1"/>
</dbReference>
<sequence length="672" mass="76729">MAKPQEIVFDNSGKRPLNVPGFNCPYDIELGSQYRFQHGANGFTAPRLTAREIAMLRVMNALTDKPNWHSKILDEAISEKWRAEALGMPLMSEKSWAWCLQELREKAKDYQEKQRVLCLDSASRVCKSDTLVGEDVRSALNKAVQPLLNIPDDKKDWHPNSNDQVLNLIHPSLYPLVFGTTQALVDGGEVKLGDLTSYAQTRPSPVPEVRENTSNPYGYHRHGVNPSERWSRRFQWLPCEVQFNGDSETGVRITSYINNLHPRHQDLYAAIEKVLSLAIEPWNDILIHGKSYHGRTPVRIKTCGAQFSVELPDWYEGLWEIERKKDEQPKAYEEALAKVKDFLTLPNSDVYQDTHDSDDEDDIPLQDPAYIEEYGLPSAVEEKHKRVRTVLHPEPGVSFSYDQWKAGQVSNGVVNPYRSSGWGRREIDPFAVTHKFSTVDLRRDFSTQGLQVIVKLSSIELTPEKTSYAGGNWHIEGMLNEHIVATAIYYYDVENVSESRISFRNEAGMDDENLQYEQDVHGPLIEIFDVEGNSLRDEPALQTLGSVSTPQGRLIAFPNTLQHKVEPFQLVDKTKAGYRRFLVLWLVDPHYRVASTRNVPPQQHDWWAPEGYDKVDFSKLPPEILKMVTSEVGDWPMGLETAKKLRLDLMEERTRGQQAIDAGVAEYNFCEH</sequence>
<evidence type="ECO:0000259" key="1">
    <source>
        <dbReference type="Pfam" id="PF14033"/>
    </source>
</evidence>
<feature type="domain" description="DUF4246" evidence="2">
    <location>
        <begin position="19"/>
        <end position="84"/>
    </location>
</feature>
<evidence type="ECO:0000313" key="3">
    <source>
        <dbReference type="EMBL" id="KAI1856219.1"/>
    </source>
</evidence>
<evidence type="ECO:0000313" key="4">
    <source>
        <dbReference type="Proteomes" id="UP000829685"/>
    </source>
</evidence>
<dbReference type="InterPro" id="IPR049192">
    <property type="entry name" value="DUF4246_C"/>
</dbReference>
<dbReference type="InterPro" id="IPR025340">
    <property type="entry name" value="DUF4246"/>
</dbReference>
<reference evidence="3" key="1">
    <citation type="submission" date="2021-03" db="EMBL/GenBank/DDBJ databases">
        <title>Revisited historic fungal species revealed as producer of novel bioactive compounds through whole genome sequencing and comparative genomics.</title>
        <authorList>
            <person name="Vignolle G.A."/>
            <person name="Hochenegger N."/>
            <person name="Mach R.L."/>
            <person name="Mach-Aigner A.R."/>
            <person name="Javad Rahimi M."/>
            <person name="Salim K.A."/>
            <person name="Chan C.M."/>
            <person name="Lim L.B.L."/>
            <person name="Cai F."/>
            <person name="Druzhinina I.S."/>
            <person name="U'Ren J.M."/>
            <person name="Derntl C."/>
        </authorList>
    </citation>
    <scope>NUCLEOTIDE SEQUENCE</scope>
    <source>
        <strain evidence="3">TUCIM 5799</strain>
    </source>
</reference>
<dbReference type="Proteomes" id="UP000829685">
    <property type="component" value="Unassembled WGS sequence"/>
</dbReference>
<accession>A0A9Q0AJC4</accession>
<dbReference type="Pfam" id="PF21666">
    <property type="entry name" value="DUF4246_N"/>
    <property type="match status" value="1"/>
</dbReference>
<dbReference type="InterPro" id="IPR049207">
    <property type="entry name" value="DUF4246_N"/>
</dbReference>
<dbReference type="AlphaFoldDB" id="A0A9Q0AJC4"/>
<comment type="caution">
    <text evidence="3">The sequence shown here is derived from an EMBL/GenBank/DDBJ whole genome shotgun (WGS) entry which is preliminary data.</text>
</comment>
<feature type="domain" description="DUF4246" evidence="1">
    <location>
        <begin position="93"/>
        <end position="608"/>
    </location>
</feature>
<dbReference type="Pfam" id="PF14033">
    <property type="entry name" value="DUF4246"/>
    <property type="match status" value="1"/>
</dbReference>
<evidence type="ECO:0000259" key="2">
    <source>
        <dbReference type="Pfam" id="PF21666"/>
    </source>
</evidence>
<dbReference type="PANTHER" id="PTHR33119">
    <property type="entry name" value="IFI3P"/>
    <property type="match status" value="1"/>
</dbReference>
<gene>
    <name evidence="3" type="ORF">JX265_011731</name>
</gene>
<keyword evidence="4" id="KW-1185">Reference proteome</keyword>
<proteinExistence type="predicted"/>
<name>A0A9Q0AJC4_9PEZI</name>
<protein>
    <submittedName>
        <fullName evidence="3">Uncharacterized protein</fullName>
    </submittedName>
</protein>
<dbReference type="EMBL" id="JAFIMR010000045">
    <property type="protein sequence ID" value="KAI1856219.1"/>
    <property type="molecule type" value="Genomic_DNA"/>
</dbReference>
<organism evidence="3 4">
    <name type="scientific">Neoarthrinium moseri</name>
    <dbReference type="NCBI Taxonomy" id="1658444"/>
    <lineage>
        <taxon>Eukaryota</taxon>
        <taxon>Fungi</taxon>
        <taxon>Dikarya</taxon>
        <taxon>Ascomycota</taxon>
        <taxon>Pezizomycotina</taxon>
        <taxon>Sordariomycetes</taxon>
        <taxon>Xylariomycetidae</taxon>
        <taxon>Amphisphaeriales</taxon>
        <taxon>Apiosporaceae</taxon>
        <taxon>Neoarthrinium</taxon>
    </lineage>
</organism>